<keyword evidence="4 10" id="KW-0548">Nucleotidyltransferase</keyword>
<accession>A0AAD9UNQ2</accession>
<keyword evidence="5" id="KW-0547">Nucleotide-binding</keyword>
<keyword evidence="3" id="KW-0808">Transferase</keyword>
<dbReference type="GeneID" id="94336973"/>
<proteinExistence type="inferred from homology"/>
<evidence type="ECO:0000256" key="8">
    <source>
        <dbReference type="SAM" id="MobiDB-lite"/>
    </source>
</evidence>
<keyword evidence="11" id="KW-1185">Reference proteome</keyword>
<dbReference type="InterPro" id="IPR004821">
    <property type="entry name" value="Cyt_trans-like"/>
</dbReference>
<gene>
    <name evidence="10" type="ORF">BdWA1_002676</name>
</gene>
<protein>
    <submittedName>
        <fullName evidence="10">Bifunctional SGS domain/Nicotinate-nicotinamide nucleotide adenylyltransferase/HSP20-like chaperone/Rossmann-like alpha-beta-alpha sandwich fold/Cytidyltransferase-like domain</fullName>
    </submittedName>
</protein>
<comment type="pathway">
    <text evidence="1">Cofactor biosynthesis; NAD(+) biosynthesis.</text>
</comment>
<evidence type="ECO:0000256" key="5">
    <source>
        <dbReference type="ARBA" id="ARBA00022741"/>
    </source>
</evidence>
<dbReference type="InterPro" id="IPR007699">
    <property type="entry name" value="SGS_dom"/>
</dbReference>
<dbReference type="SUPFAM" id="SSF49764">
    <property type="entry name" value="HSP20-like chaperones"/>
    <property type="match status" value="1"/>
</dbReference>
<evidence type="ECO:0000256" key="4">
    <source>
        <dbReference type="ARBA" id="ARBA00022695"/>
    </source>
</evidence>
<feature type="region of interest" description="Disordered" evidence="8">
    <location>
        <begin position="348"/>
        <end position="368"/>
    </location>
</feature>
<evidence type="ECO:0000256" key="2">
    <source>
        <dbReference type="ARBA" id="ARBA00022642"/>
    </source>
</evidence>
<reference evidence="10" key="1">
    <citation type="journal article" date="2023" name="Nat. Microbiol.">
        <title>Babesia duncani multi-omics identifies virulence factors and drug targets.</title>
        <authorList>
            <person name="Singh P."/>
            <person name="Lonardi S."/>
            <person name="Liang Q."/>
            <person name="Vydyam P."/>
            <person name="Khabirova E."/>
            <person name="Fang T."/>
            <person name="Gihaz S."/>
            <person name="Thekkiniath J."/>
            <person name="Munshi M."/>
            <person name="Abel S."/>
            <person name="Ciampossin L."/>
            <person name="Batugedara G."/>
            <person name="Gupta M."/>
            <person name="Lu X.M."/>
            <person name="Lenz T."/>
            <person name="Chakravarty S."/>
            <person name="Cornillot E."/>
            <person name="Hu Y."/>
            <person name="Ma W."/>
            <person name="Gonzalez L.M."/>
            <person name="Sanchez S."/>
            <person name="Estrada K."/>
            <person name="Sanchez-Flores A."/>
            <person name="Montero E."/>
            <person name="Harb O.S."/>
            <person name="Le Roch K.G."/>
            <person name="Mamoun C.B."/>
        </authorList>
    </citation>
    <scope>NUCLEOTIDE SEQUENCE</scope>
    <source>
        <strain evidence="10">WA1</strain>
    </source>
</reference>
<evidence type="ECO:0000256" key="1">
    <source>
        <dbReference type="ARBA" id="ARBA00004790"/>
    </source>
</evidence>
<dbReference type="EMBL" id="JALLKP010000003">
    <property type="protein sequence ID" value="KAK2196077.1"/>
    <property type="molecule type" value="Genomic_DNA"/>
</dbReference>
<sequence length="414" mass="47052">MGARNCDDEKFFGQENNTVMKCLLFGGSFDPITMGHVLMLKQAILTGFFNHIWILPSGIRTDKIFKCSSEHRLAMCHSIVDELKNDHPSVAINSYEIDLGTTIDSYFTVKYFQEMYKEYDFYFFLGSDALASLFTWPYIDDLMNITTFVIAERSGYEIFPEHLEKIPHYLLLSDLLKQCGKTFNLSDLSSTIVRNQLKEQESFKMDSSDIPEWEKLLEIATRPTIKAKILDIIQSLSKTNCDLKSTPKLINDATGVTKPILYSHVTSYSWDQTDASLILIIPVGDVVQDVLIEANGTLVDVKIDTMVKRLQLTIRNLYAAVGGDATYKHKRQNLHVTFPKLVKQHWGTLNAPKESPKPKPPKGEDPQNMLMDLMKNMYQEGDADMKRTIAKAWSEAMTKRNDPSGPNFEDFGGL</sequence>
<dbReference type="GO" id="GO:0070566">
    <property type="term" value="F:adenylyltransferase activity"/>
    <property type="evidence" value="ECO:0007669"/>
    <property type="project" value="UniProtKB-ARBA"/>
</dbReference>
<keyword evidence="2" id="KW-0662">Pyridine nucleotide biosynthesis</keyword>
<dbReference type="InterPro" id="IPR005248">
    <property type="entry name" value="NadD/NMNAT"/>
</dbReference>
<dbReference type="GO" id="GO:0009435">
    <property type="term" value="P:NAD+ biosynthetic process"/>
    <property type="evidence" value="ECO:0007669"/>
    <property type="project" value="InterPro"/>
</dbReference>
<evidence type="ECO:0000256" key="6">
    <source>
        <dbReference type="ARBA" id="ARBA00022840"/>
    </source>
</evidence>
<dbReference type="GO" id="GO:0005524">
    <property type="term" value="F:ATP binding"/>
    <property type="evidence" value="ECO:0007669"/>
    <property type="project" value="UniProtKB-KW"/>
</dbReference>
<dbReference type="Proteomes" id="UP001214638">
    <property type="component" value="Unassembled WGS sequence"/>
</dbReference>
<dbReference type="Pfam" id="PF01467">
    <property type="entry name" value="CTP_transf_like"/>
    <property type="match status" value="1"/>
</dbReference>
<evidence type="ECO:0000259" key="9">
    <source>
        <dbReference type="PROSITE" id="PS51048"/>
    </source>
</evidence>
<dbReference type="Gene3D" id="2.60.40.790">
    <property type="match status" value="1"/>
</dbReference>
<evidence type="ECO:0000313" key="10">
    <source>
        <dbReference type="EMBL" id="KAK2196077.1"/>
    </source>
</evidence>
<dbReference type="PROSITE" id="PS51048">
    <property type="entry name" value="SGS"/>
    <property type="match status" value="1"/>
</dbReference>
<comment type="caution">
    <text evidence="10">The sequence shown here is derived from an EMBL/GenBank/DDBJ whole genome shotgun (WGS) entry which is preliminary data.</text>
</comment>
<dbReference type="PANTHER" id="PTHR39321">
    <property type="entry name" value="NICOTINATE-NUCLEOTIDE ADENYLYLTRANSFERASE-RELATED"/>
    <property type="match status" value="1"/>
</dbReference>
<organism evidence="10 11">
    <name type="scientific">Babesia duncani</name>
    <dbReference type="NCBI Taxonomy" id="323732"/>
    <lineage>
        <taxon>Eukaryota</taxon>
        <taxon>Sar</taxon>
        <taxon>Alveolata</taxon>
        <taxon>Apicomplexa</taxon>
        <taxon>Aconoidasida</taxon>
        <taxon>Piroplasmida</taxon>
        <taxon>Babesiidae</taxon>
        <taxon>Babesia</taxon>
    </lineage>
</organism>
<feature type="compositionally biased region" description="Basic and acidic residues" evidence="8">
    <location>
        <begin position="354"/>
        <end position="365"/>
    </location>
</feature>
<dbReference type="RefSeq" id="XP_067802919.1">
    <property type="nucleotide sequence ID" value="XM_067947697.1"/>
</dbReference>
<dbReference type="InterPro" id="IPR014729">
    <property type="entry name" value="Rossmann-like_a/b/a_fold"/>
</dbReference>
<dbReference type="CDD" id="cd02165">
    <property type="entry name" value="NMNAT"/>
    <property type="match status" value="1"/>
</dbReference>
<dbReference type="AlphaFoldDB" id="A0AAD9UNQ2"/>
<dbReference type="Gene3D" id="3.40.50.620">
    <property type="entry name" value="HUPs"/>
    <property type="match status" value="1"/>
</dbReference>
<evidence type="ECO:0000256" key="3">
    <source>
        <dbReference type="ARBA" id="ARBA00022679"/>
    </source>
</evidence>
<dbReference type="HAMAP" id="MF_00244">
    <property type="entry name" value="NaMN_adenylyltr"/>
    <property type="match status" value="1"/>
</dbReference>
<dbReference type="KEGG" id="bdw:94336973"/>
<dbReference type="SUPFAM" id="SSF52374">
    <property type="entry name" value="Nucleotidylyl transferase"/>
    <property type="match status" value="1"/>
</dbReference>
<dbReference type="InterPro" id="IPR008978">
    <property type="entry name" value="HSP20-like_chaperone"/>
</dbReference>
<feature type="domain" description="SGS" evidence="9">
    <location>
        <begin position="335"/>
        <end position="414"/>
    </location>
</feature>
<dbReference type="PANTHER" id="PTHR39321:SF3">
    <property type="entry name" value="PHOSPHOPANTETHEINE ADENYLYLTRANSFERASE"/>
    <property type="match status" value="1"/>
</dbReference>
<keyword evidence="7" id="KW-0520">NAD</keyword>
<evidence type="ECO:0000313" key="11">
    <source>
        <dbReference type="Proteomes" id="UP001214638"/>
    </source>
</evidence>
<name>A0AAD9UNQ2_9APIC</name>
<evidence type="ECO:0000256" key="7">
    <source>
        <dbReference type="ARBA" id="ARBA00023027"/>
    </source>
</evidence>
<keyword evidence="6" id="KW-0067">ATP-binding</keyword>